<dbReference type="PANTHER" id="PTHR15822">
    <property type="entry name" value="TRAF AND TNF RECEPTOR-ASSOCIATED PROTEIN"/>
    <property type="match status" value="1"/>
</dbReference>
<dbReference type="InterPro" id="IPR051547">
    <property type="entry name" value="TDP2-like"/>
</dbReference>
<dbReference type="Gene3D" id="3.60.10.10">
    <property type="entry name" value="Endonuclease/exonuclease/phosphatase"/>
    <property type="match status" value="1"/>
</dbReference>
<accession>A0ABW1AJ42</accession>
<evidence type="ECO:0000256" key="2">
    <source>
        <dbReference type="ARBA" id="ARBA00001946"/>
    </source>
</evidence>
<keyword evidence="5" id="KW-0227">DNA damage</keyword>
<evidence type="ECO:0000256" key="6">
    <source>
        <dbReference type="ARBA" id="ARBA00022801"/>
    </source>
</evidence>
<keyword evidence="10" id="KW-0255">Endonuclease</keyword>
<evidence type="ECO:0000256" key="4">
    <source>
        <dbReference type="ARBA" id="ARBA00022723"/>
    </source>
</evidence>
<sequence>MAVVVRVLSYNVRSLRDDPAAVARVVRALEPDVVCLQEVPRFLGWRFKRRRLARACGLSVASGRRAAGLAVLAGPRARVVHREYHLLEPFPKLHRRGLAVAVLEFPDGDGRGARLIAASTHLDLRDEPRLAHTGEIIGILERARAAHRAPVVIAGDINEQPGGASWRTLDEIFQDAHAVAPEGYAATFSSRRPGRRIDGVFADREIEVIGCGVPVEEAIAADYPSATDHRPVLATLRLPALV</sequence>
<dbReference type="RefSeq" id="WP_378292698.1">
    <property type="nucleotide sequence ID" value="NZ_JBHSON010000159.1"/>
</dbReference>
<name>A0ABW1AJ42_9ACTN</name>
<dbReference type="Proteomes" id="UP001596074">
    <property type="component" value="Unassembled WGS sequence"/>
</dbReference>
<dbReference type="InterPro" id="IPR036691">
    <property type="entry name" value="Endo/exonu/phosph_ase_sf"/>
</dbReference>
<organism evidence="10 11">
    <name type="scientific">Actinomadura rugatobispora</name>
    <dbReference type="NCBI Taxonomy" id="1994"/>
    <lineage>
        <taxon>Bacteria</taxon>
        <taxon>Bacillati</taxon>
        <taxon>Actinomycetota</taxon>
        <taxon>Actinomycetes</taxon>
        <taxon>Streptosporangiales</taxon>
        <taxon>Thermomonosporaceae</taxon>
        <taxon>Actinomadura</taxon>
    </lineage>
</organism>
<evidence type="ECO:0000256" key="3">
    <source>
        <dbReference type="ARBA" id="ARBA00022722"/>
    </source>
</evidence>
<comment type="cofactor">
    <cofactor evidence="1">
        <name>Mn(2+)</name>
        <dbReference type="ChEBI" id="CHEBI:29035"/>
    </cofactor>
</comment>
<evidence type="ECO:0000313" key="10">
    <source>
        <dbReference type="EMBL" id="MFC5754516.1"/>
    </source>
</evidence>
<keyword evidence="11" id="KW-1185">Reference proteome</keyword>
<dbReference type="SUPFAM" id="SSF56219">
    <property type="entry name" value="DNase I-like"/>
    <property type="match status" value="1"/>
</dbReference>
<keyword evidence="8" id="KW-0234">DNA repair</keyword>
<evidence type="ECO:0000256" key="8">
    <source>
        <dbReference type="ARBA" id="ARBA00023204"/>
    </source>
</evidence>
<proteinExistence type="predicted"/>
<protein>
    <submittedName>
        <fullName evidence="10">Endonuclease/exonuclease/phosphatase family protein</fullName>
    </submittedName>
</protein>
<dbReference type="PANTHER" id="PTHR15822:SF4">
    <property type="entry name" value="TYROSYL-DNA PHOSPHODIESTERASE 2"/>
    <property type="match status" value="1"/>
</dbReference>
<dbReference type="EMBL" id="JBHSON010000159">
    <property type="protein sequence ID" value="MFC5754516.1"/>
    <property type="molecule type" value="Genomic_DNA"/>
</dbReference>
<comment type="cofactor">
    <cofactor evidence="2">
        <name>Mg(2+)</name>
        <dbReference type="ChEBI" id="CHEBI:18420"/>
    </cofactor>
</comment>
<keyword evidence="4" id="KW-0479">Metal-binding</keyword>
<keyword evidence="3" id="KW-0540">Nuclease</keyword>
<dbReference type="GO" id="GO:0004519">
    <property type="term" value="F:endonuclease activity"/>
    <property type="evidence" value="ECO:0007669"/>
    <property type="project" value="UniProtKB-KW"/>
</dbReference>
<dbReference type="InterPro" id="IPR005135">
    <property type="entry name" value="Endo/exonuclease/phosphatase"/>
</dbReference>
<evidence type="ECO:0000259" key="9">
    <source>
        <dbReference type="Pfam" id="PF03372"/>
    </source>
</evidence>
<evidence type="ECO:0000256" key="7">
    <source>
        <dbReference type="ARBA" id="ARBA00022842"/>
    </source>
</evidence>
<feature type="domain" description="Endonuclease/exonuclease/phosphatase" evidence="9">
    <location>
        <begin position="8"/>
        <end position="229"/>
    </location>
</feature>
<evidence type="ECO:0000256" key="5">
    <source>
        <dbReference type="ARBA" id="ARBA00022763"/>
    </source>
</evidence>
<reference evidence="11" key="1">
    <citation type="journal article" date="2019" name="Int. J. Syst. Evol. Microbiol.">
        <title>The Global Catalogue of Microorganisms (GCM) 10K type strain sequencing project: providing services to taxonomists for standard genome sequencing and annotation.</title>
        <authorList>
            <consortium name="The Broad Institute Genomics Platform"/>
            <consortium name="The Broad Institute Genome Sequencing Center for Infectious Disease"/>
            <person name="Wu L."/>
            <person name="Ma J."/>
        </authorList>
    </citation>
    <scope>NUCLEOTIDE SEQUENCE [LARGE SCALE GENOMIC DNA]</scope>
    <source>
        <strain evidence="11">KCTC 42087</strain>
    </source>
</reference>
<dbReference type="Pfam" id="PF03372">
    <property type="entry name" value="Exo_endo_phos"/>
    <property type="match status" value="1"/>
</dbReference>
<gene>
    <name evidence="10" type="ORF">ACFPZN_53645</name>
</gene>
<keyword evidence="7" id="KW-0460">Magnesium</keyword>
<evidence type="ECO:0000313" key="11">
    <source>
        <dbReference type="Proteomes" id="UP001596074"/>
    </source>
</evidence>
<keyword evidence="6" id="KW-0378">Hydrolase</keyword>
<evidence type="ECO:0000256" key="1">
    <source>
        <dbReference type="ARBA" id="ARBA00001936"/>
    </source>
</evidence>
<comment type="caution">
    <text evidence="10">The sequence shown here is derived from an EMBL/GenBank/DDBJ whole genome shotgun (WGS) entry which is preliminary data.</text>
</comment>